<name>A0A9N9PRV3_9HELO</name>
<feature type="transmembrane region" description="Helical" evidence="6">
    <location>
        <begin position="85"/>
        <end position="103"/>
    </location>
</feature>
<reference evidence="8" key="1">
    <citation type="submission" date="2021-07" db="EMBL/GenBank/DDBJ databases">
        <authorList>
            <person name="Durling M."/>
        </authorList>
    </citation>
    <scope>NUCLEOTIDE SEQUENCE</scope>
</reference>
<keyword evidence="3 6" id="KW-1133">Transmembrane helix</keyword>
<comment type="subcellular location">
    <subcellularLocation>
        <location evidence="1">Membrane</location>
        <topology evidence="1">Multi-pass membrane protein</topology>
    </subcellularLocation>
</comment>
<evidence type="ECO:0000256" key="2">
    <source>
        <dbReference type="ARBA" id="ARBA00022692"/>
    </source>
</evidence>
<accession>A0A9N9PRV3</accession>
<feature type="transmembrane region" description="Helical" evidence="6">
    <location>
        <begin position="140"/>
        <end position="161"/>
    </location>
</feature>
<evidence type="ECO:0000259" key="7">
    <source>
        <dbReference type="PROSITE" id="PS50850"/>
    </source>
</evidence>
<dbReference type="InterPro" id="IPR011701">
    <property type="entry name" value="MFS"/>
</dbReference>
<feature type="transmembrane region" description="Helical" evidence="6">
    <location>
        <begin position="201"/>
        <end position="223"/>
    </location>
</feature>
<evidence type="ECO:0000313" key="9">
    <source>
        <dbReference type="Proteomes" id="UP000696280"/>
    </source>
</evidence>
<gene>
    <name evidence="8" type="ORF">HYFRA_00009037</name>
</gene>
<evidence type="ECO:0000256" key="5">
    <source>
        <dbReference type="SAM" id="MobiDB-lite"/>
    </source>
</evidence>
<dbReference type="AlphaFoldDB" id="A0A9N9PRV3"/>
<feature type="transmembrane region" description="Helical" evidence="6">
    <location>
        <begin position="47"/>
        <end position="65"/>
    </location>
</feature>
<feature type="transmembrane region" description="Helical" evidence="6">
    <location>
        <begin position="173"/>
        <end position="195"/>
    </location>
</feature>
<dbReference type="OrthoDB" id="440553at2759"/>
<dbReference type="GO" id="GO:0022857">
    <property type="term" value="F:transmembrane transporter activity"/>
    <property type="evidence" value="ECO:0007669"/>
    <property type="project" value="InterPro"/>
</dbReference>
<feature type="domain" description="Major facilitator superfamily (MFS) profile" evidence="7">
    <location>
        <begin position="50"/>
        <end position="553"/>
    </location>
</feature>
<feature type="transmembrane region" description="Helical" evidence="6">
    <location>
        <begin position="424"/>
        <end position="445"/>
    </location>
</feature>
<feature type="transmembrane region" description="Helical" evidence="6">
    <location>
        <begin position="392"/>
        <end position="412"/>
    </location>
</feature>
<feature type="transmembrane region" description="Helical" evidence="6">
    <location>
        <begin position="529"/>
        <end position="549"/>
    </location>
</feature>
<dbReference type="PANTHER" id="PTHR23501:SF43">
    <property type="entry name" value="MULTIDRUG TRANSPORTER, PUTATIVE (AFU_ORTHOLOGUE AFUA_6G03040)-RELATED"/>
    <property type="match status" value="1"/>
</dbReference>
<evidence type="ECO:0000256" key="6">
    <source>
        <dbReference type="SAM" id="Phobius"/>
    </source>
</evidence>
<dbReference type="SUPFAM" id="SSF103473">
    <property type="entry name" value="MFS general substrate transporter"/>
    <property type="match status" value="1"/>
</dbReference>
<dbReference type="PANTHER" id="PTHR23501">
    <property type="entry name" value="MAJOR FACILITATOR SUPERFAMILY"/>
    <property type="match status" value="1"/>
</dbReference>
<organism evidence="8 9">
    <name type="scientific">Hymenoscyphus fraxineus</name>
    <dbReference type="NCBI Taxonomy" id="746836"/>
    <lineage>
        <taxon>Eukaryota</taxon>
        <taxon>Fungi</taxon>
        <taxon>Dikarya</taxon>
        <taxon>Ascomycota</taxon>
        <taxon>Pezizomycotina</taxon>
        <taxon>Leotiomycetes</taxon>
        <taxon>Helotiales</taxon>
        <taxon>Helotiaceae</taxon>
        <taxon>Hymenoscyphus</taxon>
    </lineage>
</organism>
<evidence type="ECO:0000256" key="1">
    <source>
        <dbReference type="ARBA" id="ARBA00004141"/>
    </source>
</evidence>
<feature type="transmembrane region" description="Helical" evidence="6">
    <location>
        <begin position="115"/>
        <end position="134"/>
    </location>
</feature>
<proteinExistence type="predicted"/>
<feature type="transmembrane region" description="Helical" evidence="6">
    <location>
        <begin position="283"/>
        <end position="302"/>
    </location>
</feature>
<feature type="transmembrane region" description="Helical" evidence="6">
    <location>
        <begin position="252"/>
        <end position="271"/>
    </location>
</feature>
<dbReference type="InterPro" id="IPR020846">
    <property type="entry name" value="MFS_dom"/>
</dbReference>
<sequence>MTEELHPVSTNGHSHGKRSDLTDESNPESINFQDGQEHITYLTGVRFWLVVIAIASSLFLTNLEIPIVTTSLVAITNDLGGFEDVGWLISSYLLGYVGVLVIFSKLSDIFGRRAMLATSLAFFIVFSAACGSAQTLTQLIIFRAFQGIGGGGCFGLAMPMITELGPPEKLAKYTANISSIYGVSLLCGPILGGAISANTTWRWVFLINVPAAVPAFLFTIFAIPKNFPYHGQRNRPQRTFKKLIGKENRSRLDIIGAVLLLLATLSLTAGFEEAESRFPWKSAYVITLLTVSGCLWIALLAWERRVTTQSKTVEPILPWRFMKNRVVVGLLLNSLFLGGPWFIGIFQLPQKFQLVHGTSALSAGIRLIPFTISAPIGSVVASTLCGKLKVPVIFALLASACLQTLGFALLSTLPETSHIPPRMYGYQVIAGFGCGINISTLVLIVPFVVEFRDKAVGMGAVSQLRPMGGAIVLAITTSVFNSYTRPRLGELLGPLGYGSSNAPTGELLAHLPTDLKEEARGILAHGYNLQMIVLCAFAAAQIPATLLMWQKKPVRV</sequence>
<dbReference type="PROSITE" id="PS50850">
    <property type="entry name" value="MFS"/>
    <property type="match status" value="1"/>
</dbReference>
<feature type="region of interest" description="Disordered" evidence="5">
    <location>
        <begin position="1"/>
        <end position="27"/>
    </location>
</feature>
<keyword evidence="4 6" id="KW-0472">Membrane</keyword>
<dbReference type="InterPro" id="IPR036259">
    <property type="entry name" value="MFS_trans_sf"/>
</dbReference>
<feature type="transmembrane region" description="Helical" evidence="6">
    <location>
        <begin position="326"/>
        <end position="347"/>
    </location>
</feature>
<protein>
    <recommendedName>
        <fullName evidence="7">Major facilitator superfamily (MFS) profile domain-containing protein</fullName>
    </recommendedName>
</protein>
<dbReference type="EMBL" id="CAJVRL010000047">
    <property type="protein sequence ID" value="CAG8952793.1"/>
    <property type="molecule type" value="Genomic_DNA"/>
</dbReference>
<dbReference type="GO" id="GO:0005886">
    <property type="term" value="C:plasma membrane"/>
    <property type="evidence" value="ECO:0007669"/>
    <property type="project" value="TreeGrafter"/>
</dbReference>
<dbReference type="Pfam" id="PF07690">
    <property type="entry name" value="MFS_1"/>
    <property type="match status" value="1"/>
</dbReference>
<feature type="transmembrane region" description="Helical" evidence="6">
    <location>
        <begin position="367"/>
        <end position="385"/>
    </location>
</feature>
<evidence type="ECO:0000256" key="4">
    <source>
        <dbReference type="ARBA" id="ARBA00023136"/>
    </source>
</evidence>
<comment type="caution">
    <text evidence="8">The sequence shown here is derived from an EMBL/GenBank/DDBJ whole genome shotgun (WGS) entry which is preliminary data.</text>
</comment>
<evidence type="ECO:0000256" key="3">
    <source>
        <dbReference type="ARBA" id="ARBA00022989"/>
    </source>
</evidence>
<dbReference type="Proteomes" id="UP000696280">
    <property type="component" value="Unassembled WGS sequence"/>
</dbReference>
<dbReference type="Gene3D" id="1.20.1720.10">
    <property type="entry name" value="Multidrug resistance protein D"/>
    <property type="match status" value="1"/>
</dbReference>
<keyword evidence="9" id="KW-1185">Reference proteome</keyword>
<evidence type="ECO:0000313" key="8">
    <source>
        <dbReference type="EMBL" id="CAG8952793.1"/>
    </source>
</evidence>
<keyword evidence="2 6" id="KW-0812">Transmembrane</keyword>